<dbReference type="EMBL" id="CP137757">
    <property type="protein sequence ID" value="WPF24750.1"/>
    <property type="molecule type" value="Genomic_DNA"/>
</dbReference>
<keyword evidence="2" id="KW-0732">Signal</keyword>
<dbReference type="RefSeq" id="WP_236882979.1">
    <property type="nucleotide sequence ID" value="NZ_CP137757.1"/>
</dbReference>
<feature type="chain" id="PRO_5043669902" description="Secreted protein" evidence="2">
    <location>
        <begin position="50"/>
        <end position="373"/>
    </location>
</feature>
<evidence type="ECO:0000256" key="2">
    <source>
        <dbReference type="SAM" id="SignalP"/>
    </source>
</evidence>
<feature type="region of interest" description="Disordered" evidence="1">
    <location>
        <begin position="44"/>
        <end position="63"/>
    </location>
</feature>
<proteinExistence type="predicted"/>
<evidence type="ECO:0008006" key="5">
    <source>
        <dbReference type="Google" id="ProtNLM"/>
    </source>
</evidence>
<organism evidence="3 4">
    <name type="scientific">Corynebacterium pseudokroppenstedtii</name>
    <dbReference type="NCBI Taxonomy" id="2804917"/>
    <lineage>
        <taxon>Bacteria</taxon>
        <taxon>Bacillati</taxon>
        <taxon>Actinomycetota</taxon>
        <taxon>Actinomycetes</taxon>
        <taxon>Mycobacteriales</taxon>
        <taxon>Corynebacteriaceae</taxon>
        <taxon>Corynebacterium</taxon>
    </lineage>
</organism>
<evidence type="ECO:0000313" key="3">
    <source>
        <dbReference type="EMBL" id="WPF24750.1"/>
    </source>
</evidence>
<dbReference type="Gene3D" id="3.40.710.10">
    <property type="entry name" value="DD-peptidase/beta-lactamase superfamily"/>
    <property type="match status" value="1"/>
</dbReference>
<reference evidence="3 4" key="1">
    <citation type="submission" date="2023-10" db="EMBL/GenBank/DDBJ databases">
        <title>complete genome sequence of Corynebacterium pseudokroppenstedtii P15-C1.</title>
        <authorList>
            <person name="Bruggemann H."/>
            <person name="Poehlein A."/>
        </authorList>
    </citation>
    <scope>NUCLEOTIDE SEQUENCE [LARGE SCALE GENOMIC DNA]</scope>
    <source>
        <strain evidence="3 4">P15_C1</strain>
    </source>
</reference>
<evidence type="ECO:0000256" key="1">
    <source>
        <dbReference type="SAM" id="MobiDB-lite"/>
    </source>
</evidence>
<dbReference type="SUPFAM" id="SSF56601">
    <property type="entry name" value="beta-lactamase/transpeptidase-like"/>
    <property type="match status" value="1"/>
</dbReference>
<evidence type="ECO:0000313" key="4">
    <source>
        <dbReference type="Proteomes" id="UP001174314"/>
    </source>
</evidence>
<accession>A0AAU0Q0E4</accession>
<keyword evidence="4" id="KW-1185">Reference proteome</keyword>
<dbReference type="AlphaFoldDB" id="A0AAU0Q0E4"/>
<gene>
    <name evidence="3" type="ORF">Q0N40_09495</name>
</gene>
<protein>
    <recommendedName>
        <fullName evidence="5">Secreted protein</fullName>
    </recommendedName>
</protein>
<name>A0AAU0Q0E4_9CORY</name>
<dbReference type="InterPro" id="IPR012338">
    <property type="entry name" value="Beta-lactam/transpept-like"/>
</dbReference>
<sequence>MTIVSQYLHTGRHRATPTRTRRIRVLSGAVIAAAALFAPTVASPSNASAAPMPNVDQNGNIAAPGRTQISFQSTLTGHHVGTANEHESRPGLSLVKMYIADYVFEHGAPEDQAKATQMLRFSDDNIASELYAKYPNSINDRAAKYHLADTHGAPHWGNSTTSTADSVAYLEAKKRENPFGPVLSALATASPVAADGYKQDYGTATLPGVLGTKWGWSDDRSSVNASASFGPFFSVSASTYGPSQQLTDDVQGAFTNQPWNPLALDSVGIPASGAPAPAANESAPAALTSYPARTVAQSAFDTYRNAAFKDFQDRYAPNTFGPIGNSSPFWPTVNVMRDEALANIGQPIVNAVPESVPVPSAVVPFLPPAPAAQ</sequence>
<feature type="signal peptide" evidence="2">
    <location>
        <begin position="1"/>
        <end position="49"/>
    </location>
</feature>
<dbReference type="Proteomes" id="UP001174314">
    <property type="component" value="Chromosome"/>
</dbReference>
<dbReference type="KEGG" id="cpsk:Q0N40_09495"/>